<comment type="caution">
    <text evidence="1">The sequence shown here is derived from an EMBL/GenBank/DDBJ whole genome shotgun (WGS) entry which is preliminary data.</text>
</comment>
<dbReference type="AlphaFoldDB" id="A0A6A0H7A0"/>
<proteinExistence type="predicted"/>
<dbReference type="OrthoDB" id="10064600at2759"/>
<dbReference type="Proteomes" id="UP000711488">
    <property type="component" value="Unassembled WGS sequence"/>
</dbReference>
<name>A0A6A0H7A0_HYAAZ</name>
<accession>A0A6A0H7A0</accession>
<reference evidence="1" key="2">
    <citation type="journal article" date="2018" name="Environ. Sci. Technol.">
        <title>The Toxicogenome of Hyalella azteca: A Model for Sediment Ecotoxicology and Evolutionary Toxicology.</title>
        <authorList>
            <person name="Poynton H.C."/>
            <person name="Hasenbein S."/>
            <person name="Benoit J.B."/>
            <person name="Sepulveda M.S."/>
            <person name="Poelchau M.F."/>
            <person name="Hughes D.S.T."/>
            <person name="Murali S.C."/>
            <person name="Chen S."/>
            <person name="Glastad K.M."/>
            <person name="Goodisman M.A.D."/>
            <person name="Werren J.H."/>
            <person name="Vineis J.H."/>
            <person name="Bowen J.L."/>
            <person name="Friedrich M."/>
            <person name="Jones J."/>
            <person name="Robertson H.M."/>
            <person name="Feyereisen R."/>
            <person name="Mechler-Hickson A."/>
            <person name="Mathers N."/>
            <person name="Lee C.E."/>
            <person name="Colbourne J.K."/>
            <person name="Biales A."/>
            <person name="Johnston J.S."/>
            <person name="Wellborn G.A."/>
            <person name="Rosendale A.J."/>
            <person name="Cridge A.G."/>
            <person name="Munoz-Torres M.C."/>
            <person name="Bain P.A."/>
            <person name="Manny A.R."/>
            <person name="Major K.M."/>
            <person name="Lambert F.N."/>
            <person name="Vulpe C.D."/>
            <person name="Tuck P."/>
            <person name="Blalock B.J."/>
            <person name="Lin Y.Y."/>
            <person name="Smith M.E."/>
            <person name="Ochoa-Acuna H."/>
            <person name="Chen M.M."/>
            <person name="Childers C.P."/>
            <person name="Qu J."/>
            <person name="Dugan S."/>
            <person name="Lee S.L."/>
            <person name="Chao H."/>
            <person name="Dinh H."/>
            <person name="Han Y."/>
            <person name="Doddapaneni H."/>
            <person name="Worley K.C."/>
            <person name="Muzny D.M."/>
            <person name="Gibbs R.A."/>
            <person name="Richards S."/>
        </authorList>
    </citation>
    <scope>NUCLEOTIDE SEQUENCE</scope>
    <source>
        <strain evidence="1">HAZT.00-mixed</strain>
        <tissue evidence="1">Whole organism</tissue>
    </source>
</reference>
<reference evidence="1" key="1">
    <citation type="submission" date="2014-08" db="EMBL/GenBank/DDBJ databases">
        <authorList>
            <person name="Murali S."/>
            <person name="Richards S."/>
            <person name="Bandaranaike D."/>
            <person name="Bellair M."/>
            <person name="Blankenburg K."/>
            <person name="Chao H."/>
            <person name="Dinh H."/>
            <person name="Doddapaneni H."/>
            <person name="Dugan-Rocha S."/>
            <person name="Elkadiri S."/>
            <person name="Gnanaolivu R."/>
            <person name="Hughes D."/>
            <person name="Lee S."/>
            <person name="Li M."/>
            <person name="Ming W."/>
            <person name="Munidasa M."/>
            <person name="Muniz J."/>
            <person name="Nguyen L."/>
            <person name="Osuji N."/>
            <person name="Pu L.-L."/>
            <person name="Puazo M."/>
            <person name="Skinner E."/>
            <person name="Qu C."/>
            <person name="Quiroz J."/>
            <person name="Raj R."/>
            <person name="Weissenberger G."/>
            <person name="Xin Y."/>
            <person name="Zou X."/>
            <person name="Han Y."/>
            <person name="Worley K."/>
            <person name="Muzny D."/>
            <person name="Gibbs R."/>
        </authorList>
    </citation>
    <scope>NUCLEOTIDE SEQUENCE</scope>
    <source>
        <strain evidence="1">HAZT.00-mixed</strain>
        <tissue evidence="1">Whole organism</tissue>
    </source>
</reference>
<gene>
    <name evidence="1" type="ORF">HAZT_HAZT005241</name>
</gene>
<protein>
    <submittedName>
        <fullName evidence="1">Uncharacterized protein</fullName>
    </submittedName>
</protein>
<evidence type="ECO:0000313" key="1">
    <source>
        <dbReference type="EMBL" id="KAA0200936.1"/>
    </source>
</evidence>
<dbReference type="EMBL" id="JQDR03005956">
    <property type="protein sequence ID" value="KAA0200936.1"/>
    <property type="molecule type" value="Genomic_DNA"/>
</dbReference>
<sequence length="572" mass="62338">MDEYFKEYKVIPADGTNGEGDTADLPDLLQVDQQSESNDHSKPLPTTTVTTATIAGGTTREIRAYKDDQLNLLNGDDYEDEDECIYTYKEGSGFDDVLVRHLLTTCISCGLPNYRPEGDIDASSSINPLNIGGNTHKEHPQQENESLFSPDMDFLEMDFDPGSTAEDAESSDCDDNCYPGIKMLATPNACSAPGSSCKVAAAKSNIVNGHVGSDAQIDKFSSVLCRRCESDPSIVNKCEDLSSSSGAGGDGGDFEGEKFSSWVVKGSLPPKISDPSIDVNTTPSTVNARDDSCPRVLQKTMVWTERQATARQVLQLQRSACGLSAVANVLLALDQHIPPSALGRHVVPRCRAEAAPLVDYLLSRACAGTTHADLIDGMTRATNGSVVAHFFHMFPKRAVQLSRWLASWISKGGVAVCTLNLQRGVSAGQTIPDAWHHQMVFGVGPQGVYLTNPVECVSEERLSEQLCSERVLLVRRDDIVRHWDPSQALHALLQQQDQRWRDMNVLGQVSLVLKEQQCSARRSGCSQQRGRERLTSHVGIPAAYHSGVTVFMRSDNSHAHELLNAPDLPLLE</sequence>
<organism evidence="1">
    <name type="scientific">Hyalella azteca</name>
    <name type="common">Amphipod</name>
    <dbReference type="NCBI Taxonomy" id="294128"/>
    <lineage>
        <taxon>Eukaryota</taxon>
        <taxon>Metazoa</taxon>
        <taxon>Ecdysozoa</taxon>
        <taxon>Arthropoda</taxon>
        <taxon>Crustacea</taxon>
        <taxon>Multicrustacea</taxon>
        <taxon>Malacostraca</taxon>
        <taxon>Eumalacostraca</taxon>
        <taxon>Peracarida</taxon>
        <taxon>Amphipoda</taxon>
        <taxon>Senticaudata</taxon>
        <taxon>Talitrida</taxon>
        <taxon>Talitroidea</taxon>
        <taxon>Hyalellidae</taxon>
        <taxon>Hyalella</taxon>
    </lineage>
</organism>
<reference evidence="1" key="3">
    <citation type="submission" date="2019-06" db="EMBL/GenBank/DDBJ databases">
        <authorList>
            <person name="Poynton C."/>
            <person name="Hasenbein S."/>
            <person name="Benoit J.B."/>
            <person name="Sepulveda M.S."/>
            <person name="Poelchau M.F."/>
            <person name="Murali S.C."/>
            <person name="Chen S."/>
            <person name="Glastad K.M."/>
            <person name="Werren J.H."/>
            <person name="Vineis J.H."/>
            <person name="Bowen J.L."/>
            <person name="Friedrich M."/>
            <person name="Jones J."/>
            <person name="Robertson H.M."/>
            <person name="Feyereisen R."/>
            <person name="Mechler-Hickson A."/>
            <person name="Mathers N."/>
            <person name="Lee C.E."/>
            <person name="Colbourne J.K."/>
            <person name="Biales A."/>
            <person name="Johnston J.S."/>
            <person name="Wellborn G.A."/>
            <person name="Rosendale A.J."/>
            <person name="Cridge A.G."/>
            <person name="Munoz-Torres M.C."/>
            <person name="Bain P.A."/>
            <person name="Manny A.R."/>
            <person name="Major K.M."/>
            <person name="Lambert F.N."/>
            <person name="Vulpe C.D."/>
            <person name="Tuck P."/>
            <person name="Blalock B.J."/>
            <person name="Lin Y.-Y."/>
            <person name="Smith M.E."/>
            <person name="Ochoa-Acuna H."/>
            <person name="Chen M.-J.M."/>
            <person name="Childers C.P."/>
            <person name="Qu J."/>
            <person name="Dugan S."/>
            <person name="Lee S.L."/>
            <person name="Chao H."/>
            <person name="Dinh H."/>
            <person name="Han Y."/>
            <person name="Doddapaneni H."/>
            <person name="Worley K.C."/>
            <person name="Muzny D.M."/>
            <person name="Gibbs R.A."/>
            <person name="Richards S."/>
        </authorList>
    </citation>
    <scope>NUCLEOTIDE SEQUENCE</scope>
    <source>
        <strain evidence="1">HAZT.00-mixed</strain>
        <tissue evidence="1">Whole organism</tissue>
    </source>
</reference>